<keyword evidence="3" id="KW-1185">Reference proteome</keyword>
<feature type="compositionally biased region" description="Polar residues" evidence="1">
    <location>
        <begin position="60"/>
        <end position="70"/>
    </location>
</feature>
<dbReference type="RefSeq" id="WP_218031046.1">
    <property type="nucleotide sequence ID" value="NZ_BIFQ01000002.1"/>
</dbReference>
<comment type="caution">
    <text evidence="2">The sequence shown here is derived from an EMBL/GenBank/DDBJ whole genome shotgun (WGS) entry which is preliminary data.</text>
</comment>
<reference evidence="3" key="1">
    <citation type="submission" date="2018-12" db="EMBL/GenBank/DDBJ databases">
        <title>Tengunoibacter tsumagoiensis gen. nov., sp. nov., Dictyobacter kobayashii sp. nov., D. alpinus sp. nov., and D. joshuensis sp. nov. and description of Dictyobacteraceae fam. nov. within the order Ktedonobacterales isolated from Tengu-no-mugimeshi.</title>
        <authorList>
            <person name="Wang C.M."/>
            <person name="Zheng Y."/>
            <person name="Sakai Y."/>
            <person name="Toyoda A."/>
            <person name="Minakuchi Y."/>
            <person name="Abe K."/>
            <person name="Yokota A."/>
            <person name="Yabe S."/>
        </authorList>
    </citation>
    <scope>NUCLEOTIDE SEQUENCE [LARGE SCALE GENOMIC DNA]</scope>
    <source>
        <strain evidence="3">S-27</strain>
    </source>
</reference>
<feature type="compositionally biased region" description="Polar residues" evidence="1">
    <location>
        <begin position="104"/>
        <end position="122"/>
    </location>
</feature>
<evidence type="ECO:0000256" key="1">
    <source>
        <dbReference type="SAM" id="MobiDB-lite"/>
    </source>
</evidence>
<feature type="compositionally biased region" description="Basic and acidic residues" evidence="1">
    <location>
        <begin position="47"/>
        <end position="59"/>
    </location>
</feature>
<protein>
    <submittedName>
        <fullName evidence="2">Uncharacterized protein</fullName>
    </submittedName>
</protein>
<feature type="compositionally biased region" description="Low complexity" evidence="1">
    <location>
        <begin position="82"/>
        <end position="103"/>
    </location>
</feature>
<evidence type="ECO:0000313" key="2">
    <source>
        <dbReference type="EMBL" id="GCE08882.1"/>
    </source>
</evidence>
<evidence type="ECO:0000313" key="3">
    <source>
        <dbReference type="Proteomes" id="UP000287224"/>
    </source>
</evidence>
<accession>A0A401ZPX4</accession>
<feature type="compositionally biased region" description="Polar residues" evidence="1">
    <location>
        <begin position="153"/>
        <end position="163"/>
    </location>
</feature>
<organism evidence="2 3">
    <name type="scientific">Dictyobacter aurantiacus</name>
    <dbReference type="NCBI Taxonomy" id="1936993"/>
    <lineage>
        <taxon>Bacteria</taxon>
        <taxon>Bacillati</taxon>
        <taxon>Chloroflexota</taxon>
        <taxon>Ktedonobacteria</taxon>
        <taxon>Ktedonobacterales</taxon>
        <taxon>Dictyobacteraceae</taxon>
        <taxon>Dictyobacter</taxon>
    </lineage>
</organism>
<dbReference type="AlphaFoldDB" id="A0A401ZPX4"/>
<feature type="region of interest" description="Disordered" evidence="1">
    <location>
        <begin position="1"/>
        <end position="172"/>
    </location>
</feature>
<proteinExistence type="predicted"/>
<name>A0A401ZPX4_9CHLR</name>
<dbReference type="EMBL" id="BIFQ01000002">
    <property type="protein sequence ID" value="GCE08882.1"/>
    <property type="molecule type" value="Genomic_DNA"/>
</dbReference>
<feature type="compositionally biased region" description="Low complexity" evidence="1">
    <location>
        <begin position="15"/>
        <end position="32"/>
    </location>
</feature>
<dbReference type="Proteomes" id="UP000287224">
    <property type="component" value="Unassembled WGS sequence"/>
</dbReference>
<sequence>MPKETKKFINPLLRPSASADARPAPSSQPAVAEEAEEKSSGESSAKYSEEQPESTRVEDTQSSVETTSQARADEKDAENTPSIAEPSSSSARRSSANKSQSSREVTQNRGQVRSNQSTSSEDVVSYARTRPLAEPVDFSSEDYALETPFGNYDPTTSTENSHTGARRPRNPQQSFEMTHARITLWMDKQLKQRFEALASQRELPKTALINEAVSALLKKYETR</sequence>
<gene>
    <name evidence="2" type="ORF">KDAU_62110</name>
</gene>